<dbReference type="Gene3D" id="3.10.129.10">
    <property type="entry name" value="Hotdog Thioesterase"/>
    <property type="match status" value="1"/>
</dbReference>
<dbReference type="GO" id="GO:0016829">
    <property type="term" value="F:lyase activity"/>
    <property type="evidence" value="ECO:0007669"/>
    <property type="project" value="UniProtKB-KW"/>
</dbReference>
<sequence>MNKEELKKILPHREPMLLIDEASLLPDGSAQGSYTVRGDEWFLKGHFPGNPTVPGVILCEMMGQACCVMIAEQLKGKTPYFTGIDKVKFHHTVKPGDILNITCQISRVFKDFYFTKCKGAVNGKTAVVGDLSFAVVG</sequence>
<dbReference type="KEGG" id="caml:H6X83_07090"/>
<dbReference type="PANTHER" id="PTHR30272">
    <property type="entry name" value="3-HYDROXYACYL-[ACYL-CARRIER-PROTEIN] DEHYDRATASE"/>
    <property type="match status" value="1"/>
</dbReference>
<dbReference type="InterPro" id="IPR029069">
    <property type="entry name" value="HotDog_dom_sf"/>
</dbReference>
<organism evidence="3 4">
    <name type="scientific">Caproicibacterium amylolyticum</name>
    <dbReference type="NCBI Taxonomy" id="2766537"/>
    <lineage>
        <taxon>Bacteria</taxon>
        <taxon>Bacillati</taxon>
        <taxon>Bacillota</taxon>
        <taxon>Clostridia</taxon>
        <taxon>Eubacteriales</taxon>
        <taxon>Oscillospiraceae</taxon>
        <taxon>Caproicibacterium</taxon>
    </lineage>
</organism>
<accession>A0A7G9WKZ2</accession>
<protein>
    <submittedName>
        <fullName evidence="3">Beta-hydroxyacyl-ACP dehydratase</fullName>
    </submittedName>
</protein>
<name>A0A7G9WKZ2_9FIRM</name>
<comment type="similarity">
    <text evidence="1">Belongs to the thioester dehydratase family. FabZ subfamily.</text>
</comment>
<evidence type="ECO:0000313" key="4">
    <source>
        <dbReference type="Proteomes" id="UP000516046"/>
    </source>
</evidence>
<dbReference type="Proteomes" id="UP000516046">
    <property type="component" value="Chromosome"/>
</dbReference>
<gene>
    <name evidence="3" type="ORF">H6X83_07090</name>
</gene>
<dbReference type="CDD" id="cd01288">
    <property type="entry name" value="FabZ"/>
    <property type="match status" value="1"/>
</dbReference>
<dbReference type="PANTHER" id="PTHR30272:SF1">
    <property type="entry name" value="3-HYDROXYACYL-[ACYL-CARRIER-PROTEIN] DEHYDRATASE"/>
    <property type="match status" value="1"/>
</dbReference>
<keyword evidence="2" id="KW-0456">Lyase</keyword>
<evidence type="ECO:0000256" key="2">
    <source>
        <dbReference type="ARBA" id="ARBA00023239"/>
    </source>
</evidence>
<evidence type="ECO:0000256" key="1">
    <source>
        <dbReference type="ARBA" id="ARBA00009174"/>
    </source>
</evidence>
<dbReference type="EMBL" id="CP060696">
    <property type="protein sequence ID" value="QNO19354.1"/>
    <property type="molecule type" value="Genomic_DNA"/>
</dbReference>
<dbReference type="InterPro" id="IPR013114">
    <property type="entry name" value="FabA_FabZ"/>
</dbReference>
<dbReference type="SUPFAM" id="SSF54637">
    <property type="entry name" value="Thioesterase/thiol ester dehydrase-isomerase"/>
    <property type="match status" value="1"/>
</dbReference>
<proteinExistence type="inferred from homology"/>
<keyword evidence="4" id="KW-1185">Reference proteome</keyword>
<reference evidence="3 4" key="1">
    <citation type="submission" date="2020-08" db="EMBL/GenBank/DDBJ databases">
        <authorList>
            <person name="Ren C."/>
            <person name="Gu Y."/>
            <person name="Xu Y."/>
        </authorList>
    </citation>
    <scope>NUCLEOTIDE SEQUENCE [LARGE SCALE GENOMIC DNA]</scope>
    <source>
        <strain evidence="3 4">LBM18003</strain>
    </source>
</reference>
<dbReference type="Pfam" id="PF07977">
    <property type="entry name" value="FabA"/>
    <property type="match status" value="1"/>
</dbReference>
<dbReference type="AlphaFoldDB" id="A0A7G9WKZ2"/>
<evidence type="ECO:0000313" key="3">
    <source>
        <dbReference type="EMBL" id="QNO19354.1"/>
    </source>
</evidence>
<dbReference type="RefSeq" id="WP_212508419.1">
    <property type="nucleotide sequence ID" value="NZ_CP060696.1"/>
</dbReference>